<dbReference type="Proteomes" id="UP001064489">
    <property type="component" value="Chromosome 5"/>
</dbReference>
<accession>A0AAD5NRD5</accession>
<gene>
    <name evidence="2" type="ORF">LWI28_005158</name>
</gene>
<dbReference type="SUPFAM" id="SSF54160">
    <property type="entry name" value="Chromo domain-like"/>
    <property type="match status" value="1"/>
</dbReference>
<organism evidence="2 3">
    <name type="scientific">Acer negundo</name>
    <name type="common">Box elder</name>
    <dbReference type="NCBI Taxonomy" id="4023"/>
    <lineage>
        <taxon>Eukaryota</taxon>
        <taxon>Viridiplantae</taxon>
        <taxon>Streptophyta</taxon>
        <taxon>Embryophyta</taxon>
        <taxon>Tracheophyta</taxon>
        <taxon>Spermatophyta</taxon>
        <taxon>Magnoliopsida</taxon>
        <taxon>eudicotyledons</taxon>
        <taxon>Gunneridae</taxon>
        <taxon>Pentapetalae</taxon>
        <taxon>rosids</taxon>
        <taxon>malvids</taxon>
        <taxon>Sapindales</taxon>
        <taxon>Sapindaceae</taxon>
        <taxon>Hippocastanoideae</taxon>
        <taxon>Acereae</taxon>
        <taxon>Acer</taxon>
    </lineage>
</organism>
<dbReference type="EMBL" id="JAJSOW010000102">
    <property type="protein sequence ID" value="KAI9176623.1"/>
    <property type="molecule type" value="Genomic_DNA"/>
</dbReference>
<evidence type="ECO:0000313" key="3">
    <source>
        <dbReference type="Proteomes" id="UP001064489"/>
    </source>
</evidence>
<protein>
    <recommendedName>
        <fullName evidence="1">Chromo domain-containing protein</fullName>
    </recommendedName>
</protein>
<name>A0AAD5NRD5_ACENE</name>
<dbReference type="AlphaFoldDB" id="A0AAD5NRD5"/>
<dbReference type="InterPro" id="IPR023780">
    <property type="entry name" value="Chromo_domain"/>
</dbReference>
<reference evidence="2" key="2">
    <citation type="submission" date="2023-02" db="EMBL/GenBank/DDBJ databases">
        <authorList>
            <person name="Swenson N.G."/>
            <person name="Wegrzyn J.L."/>
            <person name="Mcevoy S.L."/>
        </authorList>
    </citation>
    <scope>NUCLEOTIDE SEQUENCE</scope>
    <source>
        <strain evidence="2">91603</strain>
        <tissue evidence="2">Leaf</tissue>
    </source>
</reference>
<comment type="caution">
    <text evidence="2">The sequence shown here is derived from an EMBL/GenBank/DDBJ whole genome shotgun (WGS) entry which is preliminary data.</text>
</comment>
<feature type="domain" description="Chromo" evidence="1">
    <location>
        <begin position="7"/>
        <end position="52"/>
    </location>
</feature>
<sequence length="112" mass="12619">MPVFPVAILDRKVLKRRNQVVAQVLVQWTNSTPEDATWEDATVVRARFPGVLDMDLRSKNWGYFKQQTTKGIGFIKRTNLGSGGLNGGLDSLDLKIFGPWVTIKITHFTCQL</sequence>
<keyword evidence="3" id="KW-1185">Reference proteome</keyword>
<dbReference type="Pfam" id="PF00385">
    <property type="entry name" value="Chromo"/>
    <property type="match status" value="1"/>
</dbReference>
<evidence type="ECO:0000259" key="1">
    <source>
        <dbReference type="Pfam" id="PF00385"/>
    </source>
</evidence>
<evidence type="ECO:0000313" key="2">
    <source>
        <dbReference type="EMBL" id="KAI9176623.1"/>
    </source>
</evidence>
<dbReference type="InterPro" id="IPR016197">
    <property type="entry name" value="Chromo-like_dom_sf"/>
</dbReference>
<proteinExistence type="predicted"/>
<reference evidence="2" key="1">
    <citation type="journal article" date="2022" name="Plant J.">
        <title>Strategies of tolerance reflected in two North American maple genomes.</title>
        <authorList>
            <person name="McEvoy S.L."/>
            <person name="Sezen U.U."/>
            <person name="Trouern-Trend A."/>
            <person name="McMahon S.M."/>
            <person name="Schaberg P.G."/>
            <person name="Yang J."/>
            <person name="Wegrzyn J.L."/>
            <person name="Swenson N.G."/>
        </authorList>
    </citation>
    <scope>NUCLEOTIDE SEQUENCE</scope>
    <source>
        <strain evidence="2">91603</strain>
    </source>
</reference>